<dbReference type="NCBIfam" id="TIGR00447">
    <property type="entry name" value="pth"/>
    <property type="match status" value="1"/>
</dbReference>
<keyword evidence="4 8" id="KW-0694">RNA-binding</keyword>
<evidence type="ECO:0000256" key="1">
    <source>
        <dbReference type="ARBA" id="ARBA00013260"/>
    </source>
</evidence>
<feature type="binding site" evidence="8">
    <location>
        <position position="112"/>
    </location>
    <ligand>
        <name>tRNA</name>
        <dbReference type="ChEBI" id="CHEBI:17843"/>
    </ligand>
</feature>
<dbReference type="PROSITE" id="PS01195">
    <property type="entry name" value="PEPT_TRNA_HYDROL_1"/>
    <property type="match status" value="1"/>
</dbReference>
<dbReference type="PANTHER" id="PTHR17224:SF1">
    <property type="entry name" value="PEPTIDYL-TRNA HYDROLASE"/>
    <property type="match status" value="1"/>
</dbReference>
<evidence type="ECO:0000256" key="3">
    <source>
        <dbReference type="ARBA" id="ARBA00022801"/>
    </source>
</evidence>
<dbReference type="CDD" id="cd00462">
    <property type="entry name" value="PTH"/>
    <property type="match status" value="1"/>
</dbReference>
<dbReference type="GO" id="GO:0005737">
    <property type="term" value="C:cytoplasm"/>
    <property type="evidence" value="ECO:0007669"/>
    <property type="project" value="UniProtKB-SubCell"/>
</dbReference>
<dbReference type="GO" id="GO:0004045">
    <property type="term" value="F:peptidyl-tRNA hydrolase activity"/>
    <property type="evidence" value="ECO:0007669"/>
    <property type="project" value="UniProtKB-UniRule"/>
</dbReference>
<dbReference type="Proteomes" id="UP000184476">
    <property type="component" value="Unassembled WGS sequence"/>
</dbReference>
<dbReference type="GO" id="GO:0000049">
    <property type="term" value="F:tRNA binding"/>
    <property type="evidence" value="ECO:0007669"/>
    <property type="project" value="UniProtKB-UniRule"/>
</dbReference>
<feature type="binding site" evidence="8">
    <location>
        <position position="66"/>
    </location>
    <ligand>
        <name>tRNA</name>
        <dbReference type="ChEBI" id="CHEBI:17843"/>
    </ligand>
</feature>
<dbReference type="STRING" id="112248.SAMN05444392_10737"/>
<comment type="catalytic activity">
    <reaction evidence="6 8 9">
        <text>an N-acyl-L-alpha-aminoacyl-tRNA + H2O = an N-acyl-L-amino acid + a tRNA + H(+)</text>
        <dbReference type="Rhea" id="RHEA:54448"/>
        <dbReference type="Rhea" id="RHEA-COMP:10123"/>
        <dbReference type="Rhea" id="RHEA-COMP:13883"/>
        <dbReference type="ChEBI" id="CHEBI:15377"/>
        <dbReference type="ChEBI" id="CHEBI:15378"/>
        <dbReference type="ChEBI" id="CHEBI:59874"/>
        <dbReference type="ChEBI" id="CHEBI:78442"/>
        <dbReference type="ChEBI" id="CHEBI:138191"/>
        <dbReference type="EC" id="3.1.1.29"/>
    </reaction>
</comment>
<reference evidence="11 12" key="1">
    <citation type="submission" date="2016-11" db="EMBL/GenBank/DDBJ databases">
        <authorList>
            <person name="Jaros S."/>
            <person name="Januszkiewicz K."/>
            <person name="Wedrychowicz H."/>
        </authorList>
    </citation>
    <scope>NUCLEOTIDE SEQUENCE [LARGE SCALE GENOMIC DNA]</scope>
    <source>
        <strain evidence="11 12">DSM 44666</strain>
    </source>
</reference>
<feature type="active site" description="Proton acceptor" evidence="8">
    <location>
        <position position="19"/>
    </location>
</feature>
<dbReference type="InterPro" id="IPR001328">
    <property type="entry name" value="Pept_tRNA_hydro"/>
</dbReference>
<comment type="function">
    <text evidence="8">Hydrolyzes ribosome-free peptidyl-tRNAs (with 1 or more amino acids incorporated), which drop off the ribosome during protein synthesis, or as a result of ribosome stalling.</text>
</comment>
<evidence type="ECO:0000256" key="2">
    <source>
        <dbReference type="ARBA" id="ARBA00022555"/>
    </source>
</evidence>
<dbReference type="Pfam" id="PF01195">
    <property type="entry name" value="Pept_tRNA_hydro"/>
    <property type="match status" value="1"/>
</dbReference>
<evidence type="ECO:0000313" key="11">
    <source>
        <dbReference type="EMBL" id="SHF06902.1"/>
    </source>
</evidence>
<feature type="binding site" evidence="8">
    <location>
        <position position="64"/>
    </location>
    <ligand>
        <name>tRNA</name>
        <dbReference type="ChEBI" id="CHEBI:17843"/>
    </ligand>
</feature>
<dbReference type="OrthoDB" id="9800507at2"/>
<dbReference type="PROSITE" id="PS01196">
    <property type="entry name" value="PEPT_TRNA_HYDROL_2"/>
    <property type="match status" value="1"/>
</dbReference>
<feature type="binding site" evidence="8">
    <location>
        <position position="14"/>
    </location>
    <ligand>
        <name>tRNA</name>
        <dbReference type="ChEBI" id="CHEBI:17843"/>
    </ligand>
</feature>
<dbReference type="RefSeq" id="WP_084731488.1">
    <property type="nucleotide sequence ID" value="NZ_FQVL01000007.1"/>
</dbReference>
<keyword evidence="3 8" id="KW-0378">Hydrolase</keyword>
<dbReference type="GO" id="GO:0072344">
    <property type="term" value="P:rescue of stalled ribosome"/>
    <property type="evidence" value="ECO:0007669"/>
    <property type="project" value="UniProtKB-UniRule"/>
</dbReference>
<feature type="site" description="Discriminates between blocked and unblocked aminoacyl-tRNA" evidence="8">
    <location>
        <position position="9"/>
    </location>
</feature>
<organism evidence="11 12">
    <name type="scientific">Seinonella peptonophila</name>
    <dbReference type="NCBI Taxonomy" id="112248"/>
    <lineage>
        <taxon>Bacteria</taxon>
        <taxon>Bacillati</taxon>
        <taxon>Bacillota</taxon>
        <taxon>Bacilli</taxon>
        <taxon>Bacillales</taxon>
        <taxon>Thermoactinomycetaceae</taxon>
        <taxon>Seinonella</taxon>
    </lineage>
</organism>
<sequence>MKLIVGLGNPGIRYRETRHNVGFWAIDELSQLWQIPLTKEKWNAVYGEGFVHGEKVILYKPLTYMNLSGEAVRPICDFYQLSMDDLCVVYDDLDLPLGHLRLRVKGSAGGHNGMKSLIAHLRTDQFKRIKIGIGRPQRPIPVVDYVLTTFDELELPIMVDASKRAAEAIDCWLTEGFSQAMNKFHAPRE</sequence>
<gene>
    <name evidence="8" type="primary">pth</name>
    <name evidence="11" type="ORF">SAMN05444392_10737</name>
</gene>
<feature type="site" description="Stabilizes the basic form of H active site to accept a proton" evidence="8">
    <location>
        <position position="91"/>
    </location>
</feature>
<dbReference type="AlphaFoldDB" id="A0A1M4YN28"/>
<evidence type="ECO:0000256" key="9">
    <source>
        <dbReference type="RuleBase" id="RU000673"/>
    </source>
</evidence>
<name>A0A1M4YN28_9BACL</name>
<evidence type="ECO:0000256" key="4">
    <source>
        <dbReference type="ARBA" id="ARBA00022884"/>
    </source>
</evidence>
<proteinExistence type="inferred from homology"/>
<comment type="similarity">
    <text evidence="5 8 10">Belongs to the PTH family.</text>
</comment>
<evidence type="ECO:0000313" key="12">
    <source>
        <dbReference type="Proteomes" id="UP000184476"/>
    </source>
</evidence>
<comment type="function">
    <text evidence="8">Catalyzes the release of premature peptidyl moieties from peptidyl-tRNA molecules trapped in stalled 50S ribosomal subunits, and thus maintains levels of free tRNAs and 50S ribosomes.</text>
</comment>
<keyword evidence="12" id="KW-1185">Reference proteome</keyword>
<dbReference type="InterPro" id="IPR018171">
    <property type="entry name" value="Pept_tRNA_hydro_CS"/>
</dbReference>
<comment type="subunit">
    <text evidence="8">Monomer.</text>
</comment>
<dbReference type="HAMAP" id="MF_00083">
    <property type="entry name" value="Pept_tRNA_hydro_bact"/>
    <property type="match status" value="1"/>
</dbReference>
<evidence type="ECO:0000256" key="10">
    <source>
        <dbReference type="RuleBase" id="RU004320"/>
    </source>
</evidence>
<dbReference type="FunFam" id="3.40.50.1470:FF:000001">
    <property type="entry name" value="Peptidyl-tRNA hydrolase"/>
    <property type="match status" value="1"/>
</dbReference>
<protein>
    <recommendedName>
        <fullName evidence="7 8">Peptidyl-tRNA hydrolase</fullName>
        <shortName evidence="8">Pth</shortName>
        <ecNumber evidence="1 8">3.1.1.29</ecNumber>
    </recommendedName>
</protein>
<keyword evidence="2 8" id="KW-0820">tRNA-binding</keyword>
<dbReference type="EC" id="3.1.1.29" evidence="1 8"/>
<dbReference type="EMBL" id="FQVL01000007">
    <property type="protein sequence ID" value="SHF06902.1"/>
    <property type="molecule type" value="Genomic_DNA"/>
</dbReference>
<dbReference type="PANTHER" id="PTHR17224">
    <property type="entry name" value="PEPTIDYL-TRNA HYDROLASE"/>
    <property type="match status" value="1"/>
</dbReference>
<dbReference type="InterPro" id="IPR036416">
    <property type="entry name" value="Pept_tRNA_hydro_sf"/>
</dbReference>
<dbReference type="SUPFAM" id="SSF53178">
    <property type="entry name" value="Peptidyl-tRNA hydrolase-like"/>
    <property type="match status" value="1"/>
</dbReference>
<dbReference type="Gene3D" id="3.40.50.1470">
    <property type="entry name" value="Peptidyl-tRNA hydrolase"/>
    <property type="match status" value="1"/>
</dbReference>
<dbReference type="GO" id="GO:0006515">
    <property type="term" value="P:protein quality control for misfolded or incompletely synthesized proteins"/>
    <property type="evidence" value="ECO:0007669"/>
    <property type="project" value="UniProtKB-UniRule"/>
</dbReference>
<evidence type="ECO:0000256" key="5">
    <source>
        <dbReference type="ARBA" id="ARBA00038063"/>
    </source>
</evidence>
<keyword evidence="8" id="KW-0963">Cytoplasm</keyword>
<evidence type="ECO:0000256" key="6">
    <source>
        <dbReference type="ARBA" id="ARBA00048707"/>
    </source>
</evidence>
<accession>A0A1M4YN28</accession>
<comment type="subcellular location">
    <subcellularLocation>
        <location evidence="8">Cytoplasm</location>
    </subcellularLocation>
</comment>
<evidence type="ECO:0000256" key="8">
    <source>
        <dbReference type="HAMAP-Rule" id="MF_00083"/>
    </source>
</evidence>
<evidence type="ECO:0000256" key="7">
    <source>
        <dbReference type="ARBA" id="ARBA00050038"/>
    </source>
</evidence>